<dbReference type="GO" id="GO:0045454">
    <property type="term" value="P:cell redox homeostasis"/>
    <property type="evidence" value="ECO:0007669"/>
    <property type="project" value="InterPro"/>
</dbReference>
<evidence type="ECO:0000259" key="4">
    <source>
        <dbReference type="Pfam" id="PF00462"/>
    </source>
</evidence>
<dbReference type="Pfam" id="PF00462">
    <property type="entry name" value="Glutaredoxin"/>
    <property type="match status" value="1"/>
</dbReference>
<name>A0A3B0U614_9ZZZZ</name>
<gene>
    <name evidence="5" type="ORF">MNBD_ALPHA11-1255</name>
</gene>
<dbReference type="EMBL" id="UOEQ01000243">
    <property type="protein sequence ID" value="VAW19919.1"/>
    <property type="molecule type" value="Genomic_DNA"/>
</dbReference>
<dbReference type="NCBIfam" id="TIGR02181">
    <property type="entry name" value="GRX_bact"/>
    <property type="match status" value="1"/>
</dbReference>
<feature type="domain" description="Glutaredoxin" evidence="4">
    <location>
        <begin position="16"/>
        <end position="75"/>
    </location>
</feature>
<evidence type="ECO:0000256" key="1">
    <source>
        <dbReference type="ARBA" id="ARBA00007787"/>
    </source>
</evidence>
<sequence length="96" mass="10922">MSDVDETKNPAEPAKVLIYTTQFCGYSFSAKAMLDEKNVEYFEVDVEDPKKRAMMVQRTKGRHTVPQIFIDGVLIGGYDEMAALDRDGKLDQMLRI</sequence>
<dbReference type="PRINTS" id="PR00160">
    <property type="entry name" value="GLUTAREDOXIN"/>
</dbReference>
<dbReference type="PROSITE" id="PS51354">
    <property type="entry name" value="GLUTAREDOXIN_2"/>
    <property type="match status" value="1"/>
</dbReference>
<dbReference type="AlphaFoldDB" id="A0A3B0U614"/>
<evidence type="ECO:0000256" key="2">
    <source>
        <dbReference type="ARBA" id="ARBA00022448"/>
    </source>
</evidence>
<dbReference type="InterPro" id="IPR002109">
    <property type="entry name" value="Glutaredoxin"/>
</dbReference>
<accession>A0A3B0U614</accession>
<dbReference type="GO" id="GO:0005737">
    <property type="term" value="C:cytoplasm"/>
    <property type="evidence" value="ECO:0007669"/>
    <property type="project" value="TreeGrafter"/>
</dbReference>
<dbReference type="Gene3D" id="3.40.30.10">
    <property type="entry name" value="Glutaredoxin"/>
    <property type="match status" value="1"/>
</dbReference>
<dbReference type="CDD" id="cd03418">
    <property type="entry name" value="GRX_GRXb_1_3_like"/>
    <property type="match status" value="1"/>
</dbReference>
<dbReference type="PANTHER" id="PTHR45694:SF18">
    <property type="entry name" value="GLUTAREDOXIN-1-RELATED"/>
    <property type="match status" value="1"/>
</dbReference>
<evidence type="ECO:0000313" key="5">
    <source>
        <dbReference type="EMBL" id="VAW19919.1"/>
    </source>
</evidence>
<keyword evidence="3" id="KW-0249">Electron transport</keyword>
<dbReference type="GO" id="GO:0015038">
    <property type="term" value="F:glutathione disulfide oxidoreductase activity"/>
    <property type="evidence" value="ECO:0007669"/>
    <property type="project" value="TreeGrafter"/>
</dbReference>
<dbReference type="InterPro" id="IPR014025">
    <property type="entry name" value="Glutaredoxin_subgr"/>
</dbReference>
<reference evidence="5" key="1">
    <citation type="submission" date="2018-06" db="EMBL/GenBank/DDBJ databases">
        <authorList>
            <person name="Zhirakovskaya E."/>
        </authorList>
    </citation>
    <scope>NUCLEOTIDE SEQUENCE</scope>
</reference>
<dbReference type="InterPro" id="IPR036249">
    <property type="entry name" value="Thioredoxin-like_sf"/>
</dbReference>
<evidence type="ECO:0000256" key="3">
    <source>
        <dbReference type="ARBA" id="ARBA00022982"/>
    </source>
</evidence>
<dbReference type="SUPFAM" id="SSF52833">
    <property type="entry name" value="Thioredoxin-like"/>
    <property type="match status" value="1"/>
</dbReference>
<protein>
    <recommendedName>
        <fullName evidence="4">Glutaredoxin domain-containing protein</fullName>
    </recommendedName>
</protein>
<dbReference type="GO" id="GO:0034599">
    <property type="term" value="P:cellular response to oxidative stress"/>
    <property type="evidence" value="ECO:0007669"/>
    <property type="project" value="TreeGrafter"/>
</dbReference>
<proteinExistence type="inferred from homology"/>
<keyword evidence="2" id="KW-0813">Transport</keyword>
<dbReference type="InterPro" id="IPR011900">
    <property type="entry name" value="GRX_bact"/>
</dbReference>
<comment type="similarity">
    <text evidence="1">Belongs to the glutaredoxin family.</text>
</comment>
<dbReference type="PANTHER" id="PTHR45694">
    <property type="entry name" value="GLUTAREDOXIN 2"/>
    <property type="match status" value="1"/>
</dbReference>
<organism evidence="5">
    <name type="scientific">hydrothermal vent metagenome</name>
    <dbReference type="NCBI Taxonomy" id="652676"/>
    <lineage>
        <taxon>unclassified sequences</taxon>
        <taxon>metagenomes</taxon>
        <taxon>ecological metagenomes</taxon>
    </lineage>
</organism>